<evidence type="ECO:0000313" key="4">
    <source>
        <dbReference type="EMBL" id="RDW75613.1"/>
    </source>
</evidence>
<accession>A0A3D8RNI7</accession>
<evidence type="ECO:0000256" key="1">
    <source>
        <dbReference type="SAM" id="MobiDB-lite"/>
    </source>
</evidence>
<dbReference type="OrthoDB" id="6361347at2759"/>
<dbReference type="GO" id="GO:0016491">
    <property type="term" value="F:oxidoreductase activity"/>
    <property type="evidence" value="ECO:0007669"/>
    <property type="project" value="InterPro"/>
</dbReference>
<dbReference type="PANTHER" id="PTHR37539">
    <property type="entry name" value="SECRETED PROTEIN-RELATED"/>
    <property type="match status" value="1"/>
</dbReference>
<dbReference type="PANTHER" id="PTHR37539:SF1">
    <property type="entry name" value="ER-BOUND OXYGENASE MPAB_MPAB'_RUBBER OXYGENASE CATALYTIC DOMAIN-CONTAINING PROTEIN"/>
    <property type="match status" value="1"/>
</dbReference>
<dbReference type="AlphaFoldDB" id="A0A3D8RNI7"/>
<proteinExistence type="predicted"/>
<gene>
    <name evidence="4" type="ORF">BP5796_06434</name>
</gene>
<feature type="region of interest" description="Disordered" evidence="1">
    <location>
        <begin position="53"/>
        <end position="84"/>
    </location>
</feature>
<dbReference type="InterPro" id="IPR037473">
    <property type="entry name" value="Lcp-like"/>
</dbReference>
<sequence>MAWSNLFACKNEDTRHAWGYTFQWTPNHLTKEQMHPLKYSYDVLGEDALNALDRISPPDSRELPRNQSRRPTKEVPDAPPPSGRDLYALLRDHASEDPKLEALWNEVNNVPAWVDWQQIARGQDVFYRYGAVALTALAYQSLLGGMGAARVVEVLSRTGGFSANVARHRMFETTQHILQVTKSLEAIKPGGEGHASSIRVRLLHAAVRRRIMKLASERPEYYSVQENGIPINDLDSIATIGTFSATLIWLGFPRQGIWLKDQEIIDYIALWRLVAHYVGSPSSFFENPEQARHIMESILIAEINPSETSKALANNIILSLQGQAPSYASRDFLNANTRWLNGNELSDALGIGKPSFYYTALVAGQCIFFMALCYTYRSIPYLDKRKIKALRRIFWAVIVENKTHGLGKETDFEFKHIPNFHTNTAMGELKDTGLKESGIEQRNLRTLVIASTAVAAFSWIGMRIGYLIFRSLL</sequence>
<dbReference type="Pfam" id="PF09995">
    <property type="entry name" value="MPAB_Lcp_cat"/>
    <property type="match status" value="1"/>
</dbReference>
<keyword evidence="2" id="KW-0812">Transmembrane</keyword>
<keyword evidence="2" id="KW-0472">Membrane</keyword>
<dbReference type="EMBL" id="PDLN01000009">
    <property type="protein sequence ID" value="RDW75613.1"/>
    <property type="molecule type" value="Genomic_DNA"/>
</dbReference>
<reference evidence="4 5" key="1">
    <citation type="journal article" date="2018" name="IMA Fungus">
        <title>IMA Genome-F 9: Draft genome sequence of Annulohypoxylon stygium, Aspergillus mulundensis, Berkeleyomyces basicola (syn. Thielaviopsis basicola), Ceratocystis smalleyi, two Cercospora beticola strains, Coleophoma cylindrospora, Fusarium fracticaudum, Phialophora cf. hyalina, and Morchella septimelata.</title>
        <authorList>
            <person name="Wingfield B.D."/>
            <person name="Bills G.F."/>
            <person name="Dong Y."/>
            <person name="Huang W."/>
            <person name="Nel W.J."/>
            <person name="Swalarsk-Parry B.S."/>
            <person name="Vaghefi N."/>
            <person name="Wilken P.M."/>
            <person name="An Z."/>
            <person name="de Beer Z.W."/>
            <person name="De Vos L."/>
            <person name="Chen L."/>
            <person name="Duong T.A."/>
            <person name="Gao Y."/>
            <person name="Hammerbacher A."/>
            <person name="Kikkert J.R."/>
            <person name="Li Y."/>
            <person name="Li H."/>
            <person name="Li K."/>
            <person name="Li Q."/>
            <person name="Liu X."/>
            <person name="Ma X."/>
            <person name="Naidoo K."/>
            <person name="Pethybridge S.J."/>
            <person name="Sun J."/>
            <person name="Steenkamp E.T."/>
            <person name="van der Nest M.A."/>
            <person name="van Wyk S."/>
            <person name="Wingfield M.J."/>
            <person name="Xiong C."/>
            <person name="Yue Q."/>
            <person name="Zhang X."/>
        </authorList>
    </citation>
    <scope>NUCLEOTIDE SEQUENCE [LARGE SCALE GENOMIC DNA]</scope>
    <source>
        <strain evidence="4 5">BP5796</strain>
    </source>
</reference>
<feature type="transmembrane region" description="Helical" evidence="2">
    <location>
        <begin position="356"/>
        <end position="376"/>
    </location>
</feature>
<protein>
    <recommendedName>
        <fullName evidence="3">ER-bound oxygenase mpaB/mpaB'/Rubber oxygenase catalytic domain-containing protein</fullName>
    </recommendedName>
</protein>
<evidence type="ECO:0000259" key="3">
    <source>
        <dbReference type="Pfam" id="PF09995"/>
    </source>
</evidence>
<feature type="domain" description="ER-bound oxygenase mpaB/mpaB'/Rubber oxygenase catalytic" evidence="3">
    <location>
        <begin position="133"/>
        <end position="354"/>
    </location>
</feature>
<keyword evidence="5" id="KW-1185">Reference proteome</keyword>
<evidence type="ECO:0000256" key="2">
    <source>
        <dbReference type="SAM" id="Phobius"/>
    </source>
</evidence>
<evidence type="ECO:0000313" key="5">
    <source>
        <dbReference type="Proteomes" id="UP000256328"/>
    </source>
</evidence>
<comment type="caution">
    <text evidence="4">The sequence shown here is derived from an EMBL/GenBank/DDBJ whole genome shotgun (WGS) entry which is preliminary data.</text>
</comment>
<organism evidence="4 5">
    <name type="scientific">Coleophoma crateriformis</name>
    <dbReference type="NCBI Taxonomy" id="565419"/>
    <lineage>
        <taxon>Eukaryota</taxon>
        <taxon>Fungi</taxon>
        <taxon>Dikarya</taxon>
        <taxon>Ascomycota</taxon>
        <taxon>Pezizomycotina</taxon>
        <taxon>Leotiomycetes</taxon>
        <taxon>Helotiales</taxon>
        <taxon>Dermateaceae</taxon>
        <taxon>Coleophoma</taxon>
    </lineage>
</organism>
<dbReference type="InterPro" id="IPR018713">
    <property type="entry name" value="MPAB/Lcp_cat_dom"/>
</dbReference>
<dbReference type="Proteomes" id="UP000256328">
    <property type="component" value="Unassembled WGS sequence"/>
</dbReference>
<keyword evidence="2" id="KW-1133">Transmembrane helix</keyword>
<feature type="transmembrane region" description="Helical" evidence="2">
    <location>
        <begin position="447"/>
        <end position="469"/>
    </location>
</feature>
<name>A0A3D8RNI7_9HELO</name>